<dbReference type="PANTHER" id="PTHR23189">
    <property type="entry name" value="RNA RECOGNITION MOTIF-CONTAINING"/>
    <property type="match status" value="1"/>
</dbReference>
<feature type="region of interest" description="Disordered" evidence="3">
    <location>
        <begin position="1"/>
        <end position="62"/>
    </location>
</feature>
<name>A0A6P7TY34_9MOLL</name>
<evidence type="ECO:0000256" key="3">
    <source>
        <dbReference type="SAM" id="MobiDB-lite"/>
    </source>
</evidence>
<evidence type="ECO:0000256" key="1">
    <source>
        <dbReference type="ARBA" id="ARBA00022884"/>
    </source>
</evidence>
<organism evidence="5 6">
    <name type="scientific">Octopus sinensis</name>
    <name type="common">East Asian common octopus</name>
    <dbReference type="NCBI Taxonomy" id="2607531"/>
    <lineage>
        <taxon>Eukaryota</taxon>
        <taxon>Metazoa</taxon>
        <taxon>Spiralia</taxon>
        <taxon>Lophotrochozoa</taxon>
        <taxon>Mollusca</taxon>
        <taxon>Cephalopoda</taxon>
        <taxon>Coleoidea</taxon>
        <taxon>Octopodiformes</taxon>
        <taxon>Octopoda</taxon>
        <taxon>Incirrata</taxon>
        <taxon>Octopodidae</taxon>
        <taxon>Octopus</taxon>
    </lineage>
</organism>
<proteinExistence type="predicted"/>
<dbReference type="InterPro" id="IPR000504">
    <property type="entry name" value="RRM_dom"/>
</dbReference>
<feature type="compositionally biased region" description="Basic and acidic residues" evidence="3">
    <location>
        <begin position="43"/>
        <end position="59"/>
    </location>
</feature>
<evidence type="ECO:0000259" key="4">
    <source>
        <dbReference type="PROSITE" id="PS50102"/>
    </source>
</evidence>
<evidence type="ECO:0000313" key="6">
    <source>
        <dbReference type="RefSeq" id="XP_029654820.2"/>
    </source>
</evidence>
<evidence type="ECO:0000313" key="5">
    <source>
        <dbReference type="Proteomes" id="UP000515154"/>
    </source>
</evidence>
<accession>A0A6P7TY34</accession>
<dbReference type="InterPro" id="IPR012677">
    <property type="entry name" value="Nucleotide-bd_a/b_plait_sf"/>
</dbReference>
<dbReference type="AlphaFoldDB" id="A0A6P7TY34"/>
<dbReference type="CDD" id="cd00590">
    <property type="entry name" value="RRM_SF"/>
    <property type="match status" value="1"/>
</dbReference>
<feature type="compositionally biased region" description="Acidic residues" evidence="3">
    <location>
        <begin position="281"/>
        <end position="321"/>
    </location>
</feature>
<dbReference type="Pfam" id="PF00076">
    <property type="entry name" value="RRM_1"/>
    <property type="match status" value="1"/>
</dbReference>
<gene>
    <name evidence="6" type="primary">LOC115228360</name>
</gene>
<protein>
    <submittedName>
        <fullName evidence="6">Nucleolin-like</fullName>
    </submittedName>
</protein>
<evidence type="ECO:0000256" key="2">
    <source>
        <dbReference type="PROSITE-ProRule" id="PRU00176"/>
    </source>
</evidence>
<sequence>MDVSEEEEAPPVQPPKKQKSQPQKVEKMKVASPVSKQASQPVKKPEMGEKGTKRKRDEETVPMSAEEFTVQNDQKRLFVTNLPGNVTEDEIKSLDKNIVDFVILAAYRKRKWYVVSIIRSSVILVFPSEAVVERVFPLLQGKDVRGNKLVVDYVGHKNSKRNPQDSIPWLCSSVGPIVDNRLYVGNLGEHCNEASLKAIFTTATKISVPVKRRHKLIVLITEFSFGFVEFADFPAALEALKKHNYSVFKGEKMIVQFARAKTEESKSKEDSSSKRVKVEESESEGIDEESGEDIGDSEDDDEELDDESGDDLESFDEEEED</sequence>
<dbReference type="Proteomes" id="UP000515154">
    <property type="component" value="Unplaced"/>
</dbReference>
<dbReference type="SUPFAM" id="SSF54928">
    <property type="entry name" value="RNA-binding domain, RBD"/>
    <property type="match status" value="2"/>
</dbReference>
<feature type="domain" description="RRM" evidence="4">
    <location>
        <begin position="180"/>
        <end position="260"/>
    </location>
</feature>
<feature type="region of interest" description="Disordered" evidence="3">
    <location>
        <begin position="259"/>
        <end position="321"/>
    </location>
</feature>
<keyword evidence="1 2" id="KW-0694">RNA-binding</keyword>
<dbReference type="Gene3D" id="3.30.70.330">
    <property type="match status" value="2"/>
</dbReference>
<keyword evidence="5" id="KW-1185">Reference proteome</keyword>
<dbReference type="KEGG" id="osn:115228360"/>
<feature type="compositionally biased region" description="Basic and acidic residues" evidence="3">
    <location>
        <begin position="260"/>
        <end position="280"/>
    </location>
</feature>
<reference evidence="6" key="1">
    <citation type="submission" date="2025-08" db="UniProtKB">
        <authorList>
            <consortium name="RefSeq"/>
        </authorList>
    </citation>
    <scope>IDENTIFICATION</scope>
</reference>
<dbReference type="RefSeq" id="XP_029654820.2">
    <property type="nucleotide sequence ID" value="XM_029798960.2"/>
</dbReference>
<dbReference type="InterPro" id="IPR035979">
    <property type="entry name" value="RBD_domain_sf"/>
</dbReference>
<dbReference type="PROSITE" id="PS50102">
    <property type="entry name" value="RRM"/>
    <property type="match status" value="1"/>
</dbReference>
<dbReference type="SMART" id="SM00360">
    <property type="entry name" value="RRM"/>
    <property type="match status" value="2"/>
</dbReference>
<dbReference type="GO" id="GO:0003723">
    <property type="term" value="F:RNA binding"/>
    <property type="evidence" value="ECO:0007669"/>
    <property type="project" value="UniProtKB-UniRule"/>
</dbReference>